<evidence type="ECO:0000256" key="1">
    <source>
        <dbReference type="SAM" id="MobiDB-lite"/>
    </source>
</evidence>
<dbReference type="AlphaFoldDB" id="A0A4V5MMA6"/>
<comment type="caution">
    <text evidence="2">The sequence shown here is derived from an EMBL/GenBank/DDBJ whole genome shotgun (WGS) entry which is preliminary data.</text>
</comment>
<name>A0A4V5MMA6_9NEIS</name>
<feature type="region of interest" description="Disordered" evidence="1">
    <location>
        <begin position="51"/>
        <end position="77"/>
    </location>
</feature>
<organism evidence="2 3">
    <name type="scientific">Chitiniphilus eburneus</name>
    <dbReference type="NCBI Taxonomy" id="2571148"/>
    <lineage>
        <taxon>Bacteria</taxon>
        <taxon>Pseudomonadati</taxon>
        <taxon>Pseudomonadota</taxon>
        <taxon>Betaproteobacteria</taxon>
        <taxon>Neisseriales</taxon>
        <taxon>Chitinibacteraceae</taxon>
        <taxon>Chitiniphilus</taxon>
    </lineage>
</organism>
<evidence type="ECO:0000313" key="3">
    <source>
        <dbReference type="Proteomes" id="UP000310016"/>
    </source>
</evidence>
<dbReference type="OrthoDB" id="8591912at2"/>
<sequence>MSRPMQFVLALSVVLGLGATLWLGYLLGHARAPVPENTAPAAQQPQDDGSVIAARLPDPAPSPPPHQLPKGAHEERRVSVTVRPTVQPTPVAAADGTLHCECPPVTVDLSLVQVDGGRRVIASSPDGQVIRALDVPIDPAPLPPPSRPWAAGLSYGANSGTVGAWVERDVSRIRLGLDVQQ</sequence>
<dbReference type="RefSeq" id="WP_136775199.1">
    <property type="nucleotide sequence ID" value="NZ_SUMF01000091.1"/>
</dbReference>
<dbReference type="Proteomes" id="UP000310016">
    <property type="component" value="Unassembled WGS sequence"/>
</dbReference>
<protein>
    <submittedName>
        <fullName evidence="2">Uncharacterized protein</fullName>
    </submittedName>
</protein>
<keyword evidence="3" id="KW-1185">Reference proteome</keyword>
<gene>
    <name evidence="2" type="ORF">FAZ21_20085</name>
</gene>
<reference evidence="2 3" key="1">
    <citation type="submission" date="2019-04" db="EMBL/GenBank/DDBJ databases">
        <title>Chitiniphilus eburnea sp. nov., a novel chitinolytic bacterium isolated from aquaculture sludge.</title>
        <authorList>
            <person name="Sheng M."/>
        </authorList>
    </citation>
    <scope>NUCLEOTIDE SEQUENCE [LARGE SCALE GENOMIC DNA]</scope>
    <source>
        <strain evidence="2 3">HX-2-15</strain>
    </source>
</reference>
<proteinExistence type="predicted"/>
<accession>A0A4V5MMA6</accession>
<dbReference type="EMBL" id="SUMF01000091">
    <property type="protein sequence ID" value="TJZ60228.1"/>
    <property type="molecule type" value="Genomic_DNA"/>
</dbReference>
<feature type="compositionally biased region" description="Pro residues" evidence="1">
    <location>
        <begin position="58"/>
        <end position="67"/>
    </location>
</feature>
<evidence type="ECO:0000313" key="2">
    <source>
        <dbReference type="EMBL" id="TJZ60228.1"/>
    </source>
</evidence>
<feature type="non-terminal residue" evidence="2">
    <location>
        <position position="181"/>
    </location>
</feature>